<name>A0A1E4TTA7_PACTA</name>
<sequence length="372" mass="43921">MGVRKPAIVNQINKNIASILTSRSLRNYDYFDLRLDLNVLSRTELNFIGKKSSTINFPKLIKRSLLNLPETLNEKEYEKNIGFINDVRTLYYSGLDKDVFKYLIDENTEENRGLIIDNAYNLFYSDIAQLKKCYQVAMMKVPYPQGEIRKKKILQKNLKLHEFNDNNSLLFELIKNYDKNNYTLDVLLNNKGLKIDKLHSGLPYFNQLSSLEKSKIFGFPKQFPARIDPNYSYYFHNLYTIINASQRYIMDKNELGEDIQKAVKPEYDHLILRGYLIYSEVIIDDMVMGCGLDYNHHWSSQRAARQALINPLFKEWLLNYELKESSRYTNKFLKDRYEKKVKELFSPILQEIADKVKKEEEQDFEEEGTVLP</sequence>
<protein>
    <submittedName>
        <fullName evidence="1">Uncharacterized protein</fullName>
    </submittedName>
</protein>
<keyword evidence="2" id="KW-1185">Reference proteome</keyword>
<dbReference type="EMBL" id="KV454015">
    <property type="protein sequence ID" value="ODV94954.1"/>
    <property type="molecule type" value="Genomic_DNA"/>
</dbReference>
<evidence type="ECO:0000313" key="1">
    <source>
        <dbReference type="EMBL" id="ODV94954.1"/>
    </source>
</evidence>
<reference evidence="2" key="1">
    <citation type="submission" date="2016-05" db="EMBL/GenBank/DDBJ databases">
        <title>Comparative genomics of biotechnologically important yeasts.</title>
        <authorList>
            <consortium name="DOE Joint Genome Institute"/>
            <person name="Riley R."/>
            <person name="Haridas S."/>
            <person name="Wolfe K.H."/>
            <person name="Lopes M.R."/>
            <person name="Hittinger C.T."/>
            <person name="Goker M."/>
            <person name="Salamov A."/>
            <person name="Wisecaver J."/>
            <person name="Long T.M."/>
            <person name="Aerts A.L."/>
            <person name="Barry K."/>
            <person name="Choi C."/>
            <person name="Clum A."/>
            <person name="Coughlan A.Y."/>
            <person name="Deshpande S."/>
            <person name="Douglass A.P."/>
            <person name="Hanson S.J."/>
            <person name="Klenk H.-P."/>
            <person name="Labutti K."/>
            <person name="Lapidus A."/>
            <person name="Lindquist E."/>
            <person name="Lipzen A."/>
            <person name="Meier-Kolthoff J.P."/>
            <person name="Ohm R.A."/>
            <person name="Otillar R.P."/>
            <person name="Pangilinan J."/>
            <person name="Peng Y."/>
            <person name="Rokas A."/>
            <person name="Rosa C.A."/>
            <person name="Scheuner C."/>
            <person name="Sibirny A.A."/>
            <person name="Slot J.C."/>
            <person name="Stielow J.B."/>
            <person name="Sun H."/>
            <person name="Kurtzman C.P."/>
            <person name="Blackwell M."/>
            <person name="Grigoriev I.V."/>
            <person name="Jeffries T.W."/>
        </authorList>
    </citation>
    <scope>NUCLEOTIDE SEQUENCE [LARGE SCALE GENOMIC DNA]</scope>
    <source>
        <strain evidence="2">NRRL Y-2460</strain>
    </source>
</reference>
<dbReference type="AlphaFoldDB" id="A0A1E4TTA7"/>
<accession>A0A1E4TTA7</accession>
<dbReference type="Proteomes" id="UP000094236">
    <property type="component" value="Unassembled WGS sequence"/>
</dbReference>
<evidence type="ECO:0000313" key="2">
    <source>
        <dbReference type="Proteomes" id="UP000094236"/>
    </source>
</evidence>
<gene>
    <name evidence="1" type="ORF">PACTADRAFT_50793</name>
</gene>
<proteinExistence type="predicted"/>
<organism evidence="1 2">
    <name type="scientific">Pachysolen tannophilus NRRL Y-2460</name>
    <dbReference type="NCBI Taxonomy" id="669874"/>
    <lineage>
        <taxon>Eukaryota</taxon>
        <taxon>Fungi</taxon>
        <taxon>Dikarya</taxon>
        <taxon>Ascomycota</taxon>
        <taxon>Saccharomycotina</taxon>
        <taxon>Pichiomycetes</taxon>
        <taxon>Pachysolenaceae</taxon>
        <taxon>Pachysolen</taxon>
    </lineage>
</organism>